<keyword evidence="3" id="KW-1185">Reference proteome</keyword>
<evidence type="ECO:0000313" key="3">
    <source>
        <dbReference type="Proteomes" id="UP001213681"/>
    </source>
</evidence>
<reference evidence="2" key="2">
    <citation type="journal article" date="2023" name="IMA Fungus">
        <title>Comparative genomic study of the Penicillium genus elucidates a diverse pangenome and 15 lateral gene transfer events.</title>
        <authorList>
            <person name="Petersen C."/>
            <person name="Sorensen T."/>
            <person name="Nielsen M.R."/>
            <person name="Sondergaard T.E."/>
            <person name="Sorensen J.L."/>
            <person name="Fitzpatrick D.A."/>
            <person name="Frisvad J.C."/>
            <person name="Nielsen K.L."/>
        </authorList>
    </citation>
    <scope>NUCLEOTIDE SEQUENCE</scope>
    <source>
        <strain evidence="2">IBT 16125</strain>
    </source>
</reference>
<evidence type="ECO:0000256" key="1">
    <source>
        <dbReference type="SAM" id="MobiDB-lite"/>
    </source>
</evidence>
<reference evidence="2" key="1">
    <citation type="submission" date="2022-12" db="EMBL/GenBank/DDBJ databases">
        <authorList>
            <person name="Petersen C."/>
        </authorList>
    </citation>
    <scope>NUCLEOTIDE SEQUENCE</scope>
    <source>
        <strain evidence="2">IBT 16125</strain>
    </source>
</reference>
<protein>
    <submittedName>
        <fullName evidence="2">Uncharacterized protein</fullName>
    </submittedName>
</protein>
<feature type="compositionally biased region" description="Basic residues" evidence="1">
    <location>
        <begin position="1"/>
        <end position="15"/>
    </location>
</feature>
<dbReference type="Proteomes" id="UP001213681">
    <property type="component" value="Unassembled WGS sequence"/>
</dbReference>
<dbReference type="Pfam" id="PF12520">
    <property type="entry name" value="DUF3723"/>
    <property type="match status" value="1"/>
</dbReference>
<proteinExistence type="predicted"/>
<name>A0AAD6C8E1_9EURO</name>
<dbReference type="AlphaFoldDB" id="A0AAD6C8E1"/>
<dbReference type="GeneID" id="81598321"/>
<evidence type="ECO:0000313" key="2">
    <source>
        <dbReference type="EMBL" id="KAJ5453740.1"/>
    </source>
</evidence>
<organism evidence="2 3">
    <name type="scientific">Penicillium daleae</name>
    <dbReference type="NCBI Taxonomy" id="63821"/>
    <lineage>
        <taxon>Eukaryota</taxon>
        <taxon>Fungi</taxon>
        <taxon>Dikarya</taxon>
        <taxon>Ascomycota</taxon>
        <taxon>Pezizomycotina</taxon>
        <taxon>Eurotiomycetes</taxon>
        <taxon>Eurotiomycetidae</taxon>
        <taxon>Eurotiales</taxon>
        <taxon>Aspergillaceae</taxon>
        <taxon>Penicillium</taxon>
    </lineage>
</organism>
<gene>
    <name evidence="2" type="ORF">N7458_004696</name>
</gene>
<dbReference type="InterPro" id="IPR022198">
    <property type="entry name" value="DUF3723"/>
</dbReference>
<comment type="caution">
    <text evidence="2">The sequence shown here is derived from an EMBL/GenBank/DDBJ whole genome shotgun (WGS) entry which is preliminary data.</text>
</comment>
<dbReference type="EMBL" id="JAPVEA010000005">
    <property type="protein sequence ID" value="KAJ5453740.1"/>
    <property type="molecule type" value="Genomic_DNA"/>
</dbReference>
<feature type="region of interest" description="Disordered" evidence="1">
    <location>
        <begin position="1"/>
        <end position="21"/>
    </location>
</feature>
<accession>A0AAD6C8E1</accession>
<sequence length="707" mass="80942">MPRGTRNHRRSRPRAAKITQSKQREIERDEYRLFTYQESCFKCVAIVQLSDLSVGRNASRLIEDRQNVVRLKRTLRSQGCYRMSKAFHVPVVIDAVVWDAGRVWLEASALPPDLPFDQLCKSPDYTLLALDQESLITAARARFQELGEENPWWIVDVYVTTSGHPGSLDQELIRTLRENFRKERFPCDGRIYQSIRFYQGATGGRRNQIAENFWWAVLQSEPGSRKADYLRALPQPLVDGFDALLPIKGLWADMSIGVLHKLRAMRCNEVMLLVSTHRVFYNLVGGQVDLLSQIDAMTVHLLQSRAPGVSARDLNFLRLKQNRLFKYIDCQRDRDAIWQRMERIHLPIPTLKTFFQDILFLDVGQSVMRQLCRSPLTATRSIDQALEEQYIVESGGLGYNLSRISGSRFRSGLWNLWRFSQQFAFELTTQKDHHRRVPRKMEDIERAQEYGLHEIPTAEMVPSLRFHFFGLARLHGIHPPVSVNDTERAISEIPLQVQSDFPPEEGQDVDLERRCGKPFTDSIEADRYALSFESLAHPTIQVRVSAVSVRQSVFNAFFSYLLPQEIDSQEGSGFWQESDAGVTAGPESFNLAPETYEHVHPSPVRPPRTPANFEPLQPNYSPILGDPFSHSEQLHSVQITHFRFEIPSFREGAIWLPYNRGALDAFFEHLSQRGTRGVIADNVETLVEGAIELVQSAQAGAFEYNGI</sequence>
<dbReference type="RefSeq" id="XP_056766696.1">
    <property type="nucleotide sequence ID" value="XM_056908078.1"/>
</dbReference>